<comment type="similarity">
    <text evidence="1">Belongs to the transferase hexapeptide repeat family.</text>
</comment>
<protein>
    <submittedName>
        <fullName evidence="3">Acyltransferase</fullName>
    </submittedName>
</protein>
<dbReference type="InterPro" id="IPR001451">
    <property type="entry name" value="Hexapep"/>
</dbReference>
<dbReference type="PANTHER" id="PTHR23416:SF23">
    <property type="entry name" value="ACETYLTRANSFERASE C18B11.09C-RELATED"/>
    <property type="match status" value="1"/>
</dbReference>
<dbReference type="SUPFAM" id="SSF51161">
    <property type="entry name" value="Trimeric LpxA-like enzymes"/>
    <property type="match status" value="1"/>
</dbReference>
<dbReference type="Gene3D" id="2.160.10.10">
    <property type="entry name" value="Hexapeptide repeat proteins"/>
    <property type="match status" value="1"/>
</dbReference>
<evidence type="ECO:0000256" key="1">
    <source>
        <dbReference type="ARBA" id="ARBA00007274"/>
    </source>
</evidence>
<evidence type="ECO:0000313" key="3">
    <source>
        <dbReference type="EMBL" id="QGF25164.1"/>
    </source>
</evidence>
<dbReference type="InterPro" id="IPR051159">
    <property type="entry name" value="Hexapeptide_acetyltransf"/>
</dbReference>
<dbReference type="CDD" id="cd04647">
    <property type="entry name" value="LbH_MAT_like"/>
    <property type="match status" value="1"/>
</dbReference>
<keyword evidence="2 3" id="KW-0808">Transferase</keyword>
<dbReference type="AlphaFoldDB" id="A0A5Q2FHX1"/>
<dbReference type="KEGG" id="rain:Rai3103_09605"/>
<organism evidence="3 4">
    <name type="scientific">Raineyella fluvialis</name>
    <dbReference type="NCBI Taxonomy" id="2662261"/>
    <lineage>
        <taxon>Bacteria</taxon>
        <taxon>Bacillati</taxon>
        <taxon>Actinomycetota</taxon>
        <taxon>Actinomycetes</taxon>
        <taxon>Propionibacteriales</taxon>
        <taxon>Propionibacteriaceae</taxon>
        <taxon>Raineyella</taxon>
    </lineage>
</organism>
<evidence type="ECO:0000256" key="2">
    <source>
        <dbReference type="ARBA" id="ARBA00022679"/>
    </source>
</evidence>
<dbReference type="PANTHER" id="PTHR23416">
    <property type="entry name" value="SIALIC ACID SYNTHASE-RELATED"/>
    <property type="match status" value="1"/>
</dbReference>
<gene>
    <name evidence="3" type="ORF">Rai3103_09605</name>
</gene>
<dbReference type="Pfam" id="PF00132">
    <property type="entry name" value="Hexapep"/>
    <property type="match status" value="1"/>
</dbReference>
<sequence>MATVKETLKQAAPAWALNANRWRNDVWSDLRLRLLADIGHVPSHRVRNLAYRRAGMKLPTTSSIHWRAEFYAPESITIGEYCTIGDSCFLDGRSGLVIGDSVNLGSHVTIFTREHDVQSSDFAETGAPVTIGDHAWVSSHAIILPGVTIGEGAVVAAGAVVPRDVPPFTIVGGNPARRIADRSTELTYRLGYAKRFV</sequence>
<dbReference type="InterPro" id="IPR011004">
    <property type="entry name" value="Trimer_LpxA-like_sf"/>
</dbReference>
<proteinExistence type="inferred from homology"/>
<dbReference type="RefSeq" id="WP_153573689.1">
    <property type="nucleotide sequence ID" value="NZ_CP045725.1"/>
</dbReference>
<reference evidence="3 4" key="1">
    <citation type="submission" date="2019-10" db="EMBL/GenBank/DDBJ databases">
        <title>Genomic analysis of Raineyella sp. CBA3103.</title>
        <authorList>
            <person name="Roh S.W."/>
        </authorList>
    </citation>
    <scope>NUCLEOTIDE SEQUENCE [LARGE SCALE GENOMIC DNA]</scope>
    <source>
        <strain evidence="3 4">CBA3103</strain>
    </source>
</reference>
<evidence type="ECO:0000313" key="4">
    <source>
        <dbReference type="Proteomes" id="UP000386847"/>
    </source>
</evidence>
<dbReference type="Proteomes" id="UP000386847">
    <property type="component" value="Chromosome"/>
</dbReference>
<keyword evidence="4" id="KW-1185">Reference proteome</keyword>
<keyword evidence="3" id="KW-0012">Acyltransferase</keyword>
<name>A0A5Q2FHX1_9ACTN</name>
<dbReference type="GO" id="GO:0005829">
    <property type="term" value="C:cytosol"/>
    <property type="evidence" value="ECO:0007669"/>
    <property type="project" value="TreeGrafter"/>
</dbReference>
<dbReference type="EMBL" id="CP045725">
    <property type="protein sequence ID" value="QGF25164.1"/>
    <property type="molecule type" value="Genomic_DNA"/>
</dbReference>
<accession>A0A5Q2FHX1</accession>
<dbReference type="GO" id="GO:0008374">
    <property type="term" value="F:O-acyltransferase activity"/>
    <property type="evidence" value="ECO:0007669"/>
    <property type="project" value="TreeGrafter"/>
</dbReference>